<name>A0A1Q3ET67_LENED</name>
<evidence type="ECO:0000256" key="1">
    <source>
        <dbReference type="SAM" id="SignalP"/>
    </source>
</evidence>
<proteinExistence type="predicted"/>
<reference evidence="2 3" key="2">
    <citation type="submission" date="2017-02" db="EMBL/GenBank/DDBJ databases">
        <title>A genome survey and senescence transcriptome analysis in Lentinula edodes.</title>
        <authorList>
            <person name="Sakamoto Y."/>
            <person name="Nakade K."/>
            <person name="Sato S."/>
            <person name="Yoshida Y."/>
            <person name="Miyazaki K."/>
            <person name="Natsume S."/>
            <person name="Konno N."/>
        </authorList>
    </citation>
    <scope>NUCLEOTIDE SEQUENCE [LARGE SCALE GENOMIC DNA]</scope>
    <source>
        <strain evidence="2 3">NBRC 111202</strain>
    </source>
</reference>
<dbReference type="Proteomes" id="UP000188533">
    <property type="component" value="Unassembled WGS sequence"/>
</dbReference>
<dbReference type="EMBL" id="BDGU01001716">
    <property type="protein sequence ID" value="GAW10395.1"/>
    <property type="molecule type" value="Genomic_DNA"/>
</dbReference>
<dbReference type="AlphaFoldDB" id="A0A1Q3ET67"/>
<feature type="chain" id="PRO_5013224719" evidence="1">
    <location>
        <begin position="26"/>
        <end position="257"/>
    </location>
</feature>
<keyword evidence="3" id="KW-1185">Reference proteome</keyword>
<reference evidence="2 3" key="1">
    <citation type="submission" date="2016-08" db="EMBL/GenBank/DDBJ databases">
        <authorList>
            <consortium name="Lentinula edodes genome sequencing consortium"/>
            <person name="Sakamoto Y."/>
            <person name="Nakade K."/>
            <person name="Sato S."/>
            <person name="Yoshida Y."/>
            <person name="Miyazaki K."/>
            <person name="Natsume S."/>
            <person name="Konno N."/>
        </authorList>
    </citation>
    <scope>NUCLEOTIDE SEQUENCE [LARGE SCALE GENOMIC DNA]</scope>
    <source>
        <strain evidence="2 3">NBRC 111202</strain>
    </source>
</reference>
<feature type="signal peptide" evidence="1">
    <location>
        <begin position="1"/>
        <end position="25"/>
    </location>
</feature>
<evidence type="ECO:0000313" key="3">
    <source>
        <dbReference type="Proteomes" id="UP000188533"/>
    </source>
</evidence>
<keyword evidence="1" id="KW-0732">Signal</keyword>
<accession>A0A1Q3ET67</accession>
<sequence>MFFTNALSLFLPISASLVTPITCLAIESISQRDNNPRSSQTQLASGSAIGYGKISNSLSWQASGPLYSGCNLSGVKISDCYQLTLSSVATQNLEDYGSSTPRQRTEFLTASAAAGTTHEYQWSYFLKSPVGTSTHFFHLMQLFSRDDGGPILTLDAINGVIAIKDNYRDCSKTGCPTIPLSTFTDKTTIHTVAVTYGASNGSFKYVITDSATSNVLLSYSASGNMGGNASIKFGTYRLAVSNMKSSVAAVGDFKVLA</sequence>
<evidence type="ECO:0000313" key="2">
    <source>
        <dbReference type="EMBL" id="GAW10395.1"/>
    </source>
</evidence>
<organism evidence="2 3">
    <name type="scientific">Lentinula edodes</name>
    <name type="common">Shiitake mushroom</name>
    <name type="synonym">Lentinus edodes</name>
    <dbReference type="NCBI Taxonomy" id="5353"/>
    <lineage>
        <taxon>Eukaryota</taxon>
        <taxon>Fungi</taxon>
        <taxon>Dikarya</taxon>
        <taxon>Basidiomycota</taxon>
        <taxon>Agaricomycotina</taxon>
        <taxon>Agaricomycetes</taxon>
        <taxon>Agaricomycetidae</taxon>
        <taxon>Agaricales</taxon>
        <taxon>Marasmiineae</taxon>
        <taxon>Omphalotaceae</taxon>
        <taxon>Lentinula</taxon>
    </lineage>
</organism>
<protein>
    <submittedName>
        <fullName evidence="2">Uncharacterized protein</fullName>
    </submittedName>
</protein>
<gene>
    <name evidence="2" type="ORF">LENED_012653</name>
</gene>
<comment type="caution">
    <text evidence="2">The sequence shown here is derived from an EMBL/GenBank/DDBJ whole genome shotgun (WGS) entry which is preliminary data.</text>
</comment>